<dbReference type="PANTHER" id="PTHR30069">
    <property type="entry name" value="TONB-DEPENDENT OUTER MEMBRANE RECEPTOR"/>
    <property type="match status" value="1"/>
</dbReference>
<feature type="non-terminal residue" evidence="9">
    <location>
        <position position="493"/>
    </location>
</feature>
<dbReference type="Gene3D" id="2.40.170.20">
    <property type="entry name" value="TonB-dependent receptor, beta-barrel domain"/>
    <property type="match status" value="1"/>
</dbReference>
<dbReference type="InterPro" id="IPR039426">
    <property type="entry name" value="TonB-dep_rcpt-like"/>
</dbReference>
<organism evidence="9">
    <name type="scientific">marine metagenome</name>
    <dbReference type="NCBI Taxonomy" id="408172"/>
    <lineage>
        <taxon>unclassified sequences</taxon>
        <taxon>metagenomes</taxon>
        <taxon>ecological metagenomes</taxon>
    </lineage>
</organism>
<dbReference type="Pfam" id="PF14905">
    <property type="entry name" value="OMP_b-brl_3"/>
    <property type="match status" value="1"/>
</dbReference>
<evidence type="ECO:0000256" key="6">
    <source>
        <dbReference type="ARBA" id="ARBA00023237"/>
    </source>
</evidence>
<dbReference type="InterPro" id="IPR012910">
    <property type="entry name" value="Plug_dom"/>
</dbReference>
<keyword evidence="4" id="KW-0732">Signal</keyword>
<feature type="domain" description="Outer membrane protein beta-barrel" evidence="8">
    <location>
        <begin position="296"/>
        <end position="493"/>
    </location>
</feature>
<dbReference type="InterPro" id="IPR036942">
    <property type="entry name" value="Beta-barrel_TonB_sf"/>
</dbReference>
<evidence type="ECO:0000256" key="2">
    <source>
        <dbReference type="ARBA" id="ARBA00022448"/>
    </source>
</evidence>
<evidence type="ECO:0000313" key="9">
    <source>
        <dbReference type="EMBL" id="SVB74983.1"/>
    </source>
</evidence>
<dbReference type="GO" id="GO:0015344">
    <property type="term" value="F:siderophore uptake transmembrane transporter activity"/>
    <property type="evidence" value="ECO:0007669"/>
    <property type="project" value="TreeGrafter"/>
</dbReference>
<evidence type="ECO:0000259" key="8">
    <source>
        <dbReference type="Pfam" id="PF14905"/>
    </source>
</evidence>
<evidence type="ECO:0000259" key="7">
    <source>
        <dbReference type="Pfam" id="PF07715"/>
    </source>
</evidence>
<name>A0A382GK07_9ZZZZ</name>
<evidence type="ECO:0000256" key="4">
    <source>
        <dbReference type="ARBA" id="ARBA00022729"/>
    </source>
</evidence>
<dbReference type="GO" id="GO:0009279">
    <property type="term" value="C:cell outer membrane"/>
    <property type="evidence" value="ECO:0007669"/>
    <property type="project" value="UniProtKB-SubCell"/>
</dbReference>
<feature type="domain" description="TonB-dependent receptor plug" evidence="7">
    <location>
        <begin position="72"/>
        <end position="145"/>
    </location>
</feature>
<keyword evidence="6" id="KW-0998">Cell outer membrane</keyword>
<keyword evidence="5" id="KW-0472">Membrane</keyword>
<accession>A0A382GK07</accession>
<keyword evidence="3" id="KW-0812">Transmembrane</keyword>
<dbReference type="PANTHER" id="PTHR30069:SF29">
    <property type="entry name" value="HEMOGLOBIN AND HEMOGLOBIN-HAPTOGLOBIN-BINDING PROTEIN 1-RELATED"/>
    <property type="match status" value="1"/>
</dbReference>
<gene>
    <name evidence="9" type="ORF">METZ01_LOCUS227837</name>
</gene>
<dbReference type="SUPFAM" id="SSF56935">
    <property type="entry name" value="Porins"/>
    <property type="match status" value="1"/>
</dbReference>
<dbReference type="EMBL" id="UINC01055748">
    <property type="protein sequence ID" value="SVB74983.1"/>
    <property type="molecule type" value="Genomic_DNA"/>
</dbReference>
<evidence type="ECO:0008006" key="10">
    <source>
        <dbReference type="Google" id="ProtNLM"/>
    </source>
</evidence>
<dbReference type="GO" id="GO:0044718">
    <property type="term" value="P:siderophore transmembrane transport"/>
    <property type="evidence" value="ECO:0007669"/>
    <property type="project" value="TreeGrafter"/>
</dbReference>
<dbReference type="InterPro" id="IPR041700">
    <property type="entry name" value="OMP_b-brl_3"/>
</dbReference>
<proteinExistence type="predicted"/>
<evidence type="ECO:0000256" key="5">
    <source>
        <dbReference type="ARBA" id="ARBA00023136"/>
    </source>
</evidence>
<keyword evidence="2" id="KW-0813">Transport</keyword>
<reference evidence="9" key="1">
    <citation type="submission" date="2018-05" db="EMBL/GenBank/DDBJ databases">
        <authorList>
            <person name="Lanie J.A."/>
            <person name="Ng W.-L."/>
            <person name="Kazmierczak K.M."/>
            <person name="Andrzejewski T.M."/>
            <person name="Davidsen T.M."/>
            <person name="Wayne K.J."/>
            <person name="Tettelin H."/>
            <person name="Glass J.I."/>
            <person name="Rusch D."/>
            <person name="Podicherti R."/>
            <person name="Tsui H.-C.T."/>
            <person name="Winkler M.E."/>
        </authorList>
    </citation>
    <scope>NUCLEOTIDE SEQUENCE</scope>
</reference>
<dbReference type="Gene3D" id="2.170.130.10">
    <property type="entry name" value="TonB-dependent receptor, plug domain"/>
    <property type="match status" value="1"/>
</dbReference>
<evidence type="ECO:0000256" key="1">
    <source>
        <dbReference type="ARBA" id="ARBA00004571"/>
    </source>
</evidence>
<comment type="subcellular location">
    <subcellularLocation>
        <location evidence="1">Cell outer membrane</location>
        <topology evidence="1">Multi-pass membrane protein</topology>
    </subcellularLocation>
</comment>
<evidence type="ECO:0000256" key="3">
    <source>
        <dbReference type="ARBA" id="ARBA00022692"/>
    </source>
</evidence>
<dbReference type="InterPro" id="IPR037066">
    <property type="entry name" value="Plug_dom_sf"/>
</dbReference>
<feature type="non-terminal residue" evidence="9">
    <location>
        <position position="1"/>
    </location>
</feature>
<dbReference type="Pfam" id="PF07715">
    <property type="entry name" value="Plug"/>
    <property type="match status" value="1"/>
</dbReference>
<sequence length="493" mass="55505">VEFIGYARKEISPINIFPGEGGGIEQSLGEIQLKISSVNLSQVDVLGESQFIQTIDKQIFMVGKNLAASGGSGEDVLNQVPTVAVDIDGNITLRGDANVTILIDGKKVGGDRRSMVDNLQASMIEKVEVITNPSAKYDPDGVGGIINLILKRGAFEGFNGTTALSTGQYNKNNISGNLNFRTDTWNIFSNASYRTGERYSDGLREFDFLYFDPSDSVRYLYQNTERTRTPKNISFRFGGDLYPTPASTISYTSTFSKRNQNNQEIIETTRPVISILDIKEMGQENDWDHSLSYENKFDSKDRKLNANISYGKGIENETEENIGEKEVKDHHVHNSIIASFDYEDKLWENFALEAGFKTTLKTLDDDLFFQEGTYDYNYDEDIYALYTTLGYEINDRLGLKGGLRLEQVETKAIVSGDTTAATSVVHFIINEAVKEGEIPEPYSQLYPSLFLNYKLTEKQQIQFGFSKRVNRPWTRSLNPFPREMLDTTHIRTG</sequence>
<dbReference type="AlphaFoldDB" id="A0A382GK07"/>
<protein>
    <recommendedName>
        <fullName evidence="10">TonB-dependent receptor plug domain-containing protein</fullName>
    </recommendedName>
</protein>